<dbReference type="GO" id="GO:0006289">
    <property type="term" value="P:nucleotide-excision repair"/>
    <property type="evidence" value="ECO:0007669"/>
    <property type="project" value="InterPro"/>
</dbReference>
<dbReference type="PANTHER" id="PTHR30562:SF1">
    <property type="entry name" value="UVRABC SYSTEM PROTEIN C"/>
    <property type="match status" value="1"/>
</dbReference>
<evidence type="ECO:0008006" key="9">
    <source>
        <dbReference type="Google" id="ProtNLM"/>
    </source>
</evidence>
<dbReference type="InterPro" id="IPR001943">
    <property type="entry name" value="UVR_dom"/>
</dbReference>
<evidence type="ECO:0000256" key="2">
    <source>
        <dbReference type="ARBA" id="ARBA00022763"/>
    </source>
</evidence>
<dbReference type="GO" id="GO:0004518">
    <property type="term" value="F:nuclease activity"/>
    <property type="evidence" value="ECO:0007669"/>
    <property type="project" value="UniProtKB-KW"/>
</dbReference>
<dbReference type="EMBL" id="UINC01162974">
    <property type="protein sequence ID" value="SVD63017.1"/>
    <property type="molecule type" value="Genomic_DNA"/>
</dbReference>
<evidence type="ECO:0000256" key="3">
    <source>
        <dbReference type="ARBA" id="ARBA00022769"/>
    </source>
</evidence>
<dbReference type="SUPFAM" id="SSF82771">
    <property type="entry name" value="GIY-YIG endonuclease"/>
    <property type="match status" value="1"/>
</dbReference>
<keyword evidence="2" id="KW-0227">DNA damage</keyword>
<evidence type="ECO:0000256" key="4">
    <source>
        <dbReference type="ARBA" id="ARBA00022881"/>
    </source>
</evidence>
<accession>A0A382WVW3</accession>
<evidence type="ECO:0000256" key="1">
    <source>
        <dbReference type="ARBA" id="ARBA00022490"/>
    </source>
</evidence>
<feature type="domain" description="UVR" evidence="6">
    <location>
        <begin position="204"/>
        <end position="231"/>
    </location>
</feature>
<dbReference type="SMART" id="SM00465">
    <property type="entry name" value="GIYc"/>
    <property type="match status" value="1"/>
</dbReference>
<dbReference type="AlphaFoldDB" id="A0A382WVW3"/>
<dbReference type="InterPro" id="IPR000305">
    <property type="entry name" value="GIY-YIG_endonuc"/>
</dbReference>
<dbReference type="PROSITE" id="PS50151">
    <property type="entry name" value="UVR"/>
    <property type="match status" value="1"/>
</dbReference>
<evidence type="ECO:0000259" key="6">
    <source>
        <dbReference type="PROSITE" id="PS50151"/>
    </source>
</evidence>
<evidence type="ECO:0000256" key="5">
    <source>
        <dbReference type="ARBA" id="ARBA00023204"/>
    </source>
</evidence>
<feature type="non-terminal residue" evidence="8">
    <location>
        <position position="231"/>
    </location>
</feature>
<dbReference type="GO" id="GO:0009380">
    <property type="term" value="C:excinuclease repair complex"/>
    <property type="evidence" value="ECO:0007669"/>
    <property type="project" value="TreeGrafter"/>
</dbReference>
<keyword evidence="1" id="KW-0963">Cytoplasm</keyword>
<dbReference type="CDD" id="cd10434">
    <property type="entry name" value="GIY-YIG_UvrC_Cho"/>
    <property type="match status" value="1"/>
</dbReference>
<dbReference type="Gene3D" id="3.40.1440.10">
    <property type="entry name" value="GIY-YIG endonuclease"/>
    <property type="match status" value="1"/>
</dbReference>
<organism evidence="8">
    <name type="scientific">marine metagenome</name>
    <dbReference type="NCBI Taxonomy" id="408172"/>
    <lineage>
        <taxon>unclassified sequences</taxon>
        <taxon>metagenomes</taxon>
        <taxon>ecological metagenomes</taxon>
    </lineage>
</organism>
<dbReference type="SUPFAM" id="SSF46600">
    <property type="entry name" value="C-terminal UvrC-binding domain of UvrB"/>
    <property type="match status" value="1"/>
</dbReference>
<gene>
    <name evidence="8" type="ORF">METZ01_LOCUS415871</name>
</gene>
<dbReference type="Pfam" id="PF01541">
    <property type="entry name" value="GIY-YIG"/>
    <property type="match status" value="1"/>
</dbReference>
<protein>
    <recommendedName>
        <fullName evidence="9">GIY-YIG domain-containing protein</fullName>
    </recommendedName>
</protein>
<sequence length="231" mass="27323">MKRHIIEALKTAPKLPGIYIMKDSRGGILYIGKAKSLNARVRSYFQKSRHMPARTRIFTDKVRDIKFLTTRTEAEALILESNFIKKHQPRYNVLLKDDKHYPYLRLTTQEQFPRLEVVRRIKKDGSTYFGPYTMVKEIRETIRLIYKIFPLRQSKDRLDGSNIRRPCLNYQMGRCLAPCAGYPTKEEYDRIVRDVILFLKGKNHELMESLEKKMKLASGQLRYEEAGIYRD</sequence>
<dbReference type="InterPro" id="IPR047296">
    <property type="entry name" value="GIY-YIG_UvrC_Cho"/>
</dbReference>
<dbReference type="FunFam" id="3.40.1440.10:FF:000001">
    <property type="entry name" value="UvrABC system protein C"/>
    <property type="match status" value="1"/>
</dbReference>
<dbReference type="PROSITE" id="PS50164">
    <property type="entry name" value="GIY_YIG"/>
    <property type="match status" value="1"/>
</dbReference>
<name>A0A382WVW3_9ZZZZ</name>
<feature type="domain" description="GIY-YIG" evidence="7">
    <location>
        <begin position="14"/>
        <end position="93"/>
    </location>
</feature>
<proteinExistence type="predicted"/>
<dbReference type="InterPro" id="IPR035901">
    <property type="entry name" value="GIY-YIG_endonuc_sf"/>
</dbReference>
<feature type="non-terminal residue" evidence="8">
    <location>
        <position position="1"/>
    </location>
</feature>
<evidence type="ECO:0000259" key="7">
    <source>
        <dbReference type="PROSITE" id="PS50164"/>
    </source>
</evidence>
<keyword evidence="4" id="KW-0267">Excision nuclease</keyword>
<dbReference type="PANTHER" id="PTHR30562">
    <property type="entry name" value="UVRC/OXIDOREDUCTASE"/>
    <property type="match status" value="1"/>
</dbReference>
<dbReference type="InterPro" id="IPR036876">
    <property type="entry name" value="UVR_dom_sf"/>
</dbReference>
<keyword evidence="5" id="KW-0234">DNA repair</keyword>
<reference evidence="8" key="1">
    <citation type="submission" date="2018-05" db="EMBL/GenBank/DDBJ databases">
        <authorList>
            <person name="Lanie J.A."/>
            <person name="Ng W.-L."/>
            <person name="Kazmierczak K.M."/>
            <person name="Andrzejewski T.M."/>
            <person name="Davidsen T.M."/>
            <person name="Wayne K.J."/>
            <person name="Tettelin H."/>
            <person name="Glass J.I."/>
            <person name="Rusch D."/>
            <person name="Podicherti R."/>
            <person name="Tsui H.-C.T."/>
            <person name="Winkler M.E."/>
        </authorList>
    </citation>
    <scope>NUCLEOTIDE SEQUENCE</scope>
</reference>
<keyword evidence="3" id="KW-0228">DNA excision</keyword>
<dbReference type="InterPro" id="IPR050066">
    <property type="entry name" value="UvrABC_protein_C"/>
</dbReference>
<evidence type="ECO:0000313" key="8">
    <source>
        <dbReference type="EMBL" id="SVD63017.1"/>
    </source>
</evidence>